<gene>
    <name evidence="1" type="ORF">POVCU2_0079120</name>
</gene>
<evidence type="ECO:0000313" key="2">
    <source>
        <dbReference type="Proteomes" id="UP000078560"/>
    </source>
</evidence>
<dbReference type="AlphaFoldDB" id="A0A1A8WP65"/>
<sequence>MIIDEQSLHPYKLYKEICDKGDSTSWLLKLNTEYHGTYTASDKLTNLATQLVKNYTKTAKNYEGLNDKTRCAYLNYWLHLVTKRYKVEENISQFDTNVDAYINFIWEKLQKNNNLCERKGNSYSYDEMKIKKEHFDFCENRNNLRNSNTDISSAHLNDWFSPFRAYFRNNIIKKYILRKNMNEEADELLHNIPHRTPSNYQIGNHYIAYQSS</sequence>
<protein>
    <submittedName>
        <fullName evidence="1">PIR Superfamily Protein</fullName>
    </submittedName>
</protein>
<proteinExistence type="predicted"/>
<name>A0A1A8WP65_PLAOA</name>
<dbReference type="EMBL" id="FLQU01001464">
    <property type="protein sequence ID" value="SBS93116.1"/>
    <property type="molecule type" value="Genomic_DNA"/>
</dbReference>
<organism evidence="1 2">
    <name type="scientific">Plasmodium ovale curtisi</name>
    <dbReference type="NCBI Taxonomy" id="864141"/>
    <lineage>
        <taxon>Eukaryota</taxon>
        <taxon>Sar</taxon>
        <taxon>Alveolata</taxon>
        <taxon>Apicomplexa</taxon>
        <taxon>Aconoidasida</taxon>
        <taxon>Haemosporida</taxon>
        <taxon>Plasmodiidae</taxon>
        <taxon>Plasmodium</taxon>
        <taxon>Plasmodium (Plasmodium)</taxon>
    </lineage>
</organism>
<accession>A0A1A8WP65</accession>
<dbReference type="Pfam" id="PF05795">
    <property type="entry name" value="Plasmodium_Vir"/>
    <property type="match status" value="1"/>
</dbReference>
<dbReference type="Proteomes" id="UP000078560">
    <property type="component" value="Unassembled WGS sequence"/>
</dbReference>
<evidence type="ECO:0000313" key="1">
    <source>
        <dbReference type="EMBL" id="SBS93116.1"/>
    </source>
</evidence>
<reference evidence="2" key="1">
    <citation type="submission" date="2016-05" db="EMBL/GenBank/DDBJ databases">
        <authorList>
            <person name="Naeem Raeece"/>
        </authorList>
    </citation>
    <scope>NUCLEOTIDE SEQUENCE [LARGE SCALE GENOMIC DNA]</scope>
</reference>
<dbReference type="InterPro" id="IPR008780">
    <property type="entry name" value="Plasmodium_Vir"/>
</dbReference>